<feature type="compositionally biased region" description="Polar residues" evidence="1">
    <location>
        <begin position="1"/>
        <end position="11"/>
    </location>
</feature>
<dbReference type="InterPro" id="IPR049449">
    <property type="entry name" value="TesB_ACOT8-like_N"/>
</dbReference>
<accession>Q0CAU5</accession>
<organism evidence="3 4">
    <name type="scientific">Aspergillus terreus (strain NIH 2624 / FGSC A1156)</name>
    <dbReference type="NCBI Taxonomy" id="341663"/>
    <lineage>
        <taxon>Eukaryota</taxon>
        <taxon>Fungi</taxon>
        <taxon>Dikarya</taxon>
        <taxon>Ascomycota</taxon>
        <taxon>Pezizomycotina</taxon>
        <taxon>Eurotiomycetes</taxon>
        <taxon>Eurotiomycetidae</taxon>
        <taxon>Eurotiales</taxon>
        <taxon>Aspergillaceae</taxon>
        <taxon>Aspergillus</taxon>
        <taxon>Aspergillus subgen. Circumdati</taxon>
    </lineage>
</organism>
<dbReference type="GO" id="GO:0006637">
    <property type="term" value="P:acyl-CoA metabolic process"/>
    <property type="evidence" value="ECO:0007669"/>
    <property type="project" value="InterPro"/>
</dbReference>
<dbReference type="GO" id="GO:0047617">
    <property type="term" value="F:fatty acyl-CoA hydrolase activity"/>
    <property type="evidence" value="ECO:0007669"/>
    <property type="project" value="InterPro"/>
</dbReference>
<feature type="domain" description="Acyl-CoA thioesterase-like N-terminal HotDog" evidence="2">
    <location>
        <begin position="32"/>
        <end position="97"/>
    </location>
</feature>
<dbReference type="Proteomes" id="UP000007963">
    <property type="component" value="Unassembled WGS sequence"/>
</dbReference>
<dbReference type="CDD" id="cd03445">
    <property type="entry name" value="Thioesterase_II_repeat2"/>
    <property type="match status" value="1"/>
</dbReference>
<dbReference type="InterPro" id="IPR003703">
    <property type="entry name" value="Acyl_CoA_thio"/>
</dbReference>
<dbReference type="InterPro" id="IPR029069">
    <property type="entry name" value="HotDog_dom_sf"/>
</dbReference>
<reference evidence="4" key="1">
    <citation type="submission" date="2005-09" db="EMBL/GenBank/DDBJ databases">
        <title>Annotation of the Aspergillus terreus NIH2624 genome.</title>
        <authorList>
            <person name="Birren B.W."/>
            <person name="Lander E.S."/>
            <person name="Galagan J.E."/>
            <person name="Nusbaum C."/>
            <person name="Devon K."/>
            <person name="Henn M."/>
            <person name="Ma L.-J."/>
            <person name="Jaffe D.B."/>
            <person name="Butler J."/>
            <person name="Alvarez P."/>
            <person name="Gnerre S."/>
            <person name="Grabherr M."/>
            <person name="Kleber M."/>
            <person name="Mauceli E.W."/>
            <person name="Brockman W."/>
            <person name="Rounsley S."/>
            <person name="Young S.K."/>
            <person name="LaButti K."/>
            <person name="Pushparaj V."/>
            <person name="DeCaprio D."/>
            <person name="Crawford M."/>
            <person name="Koehrsen M."/>
            <person name="Engels R."/>
            <person name="Montgomery P."/>
            <person name="Pearson M."/>
            <person name="Howarth C."/>
            <person name="Larson L."/>
            <person name="Luoma S."/>
            <person name="White J."/>
            <person name="Alvarado L."/>
            <person name="Kodira C.D."/>
            <person name="Zeng Q."/>
            <person name="Oleary S."/>
            <person name="Yandava C."/>
            <person name="Denning D.W."/>
            <person name="Nierman W.C."/>
            <person name="Milne T."/>
            <person name="Madden K."/>
        </authorList>
    </citation>
    <scope>NUCLEOTIDE SEQUENCE [LARGE SCALE GENOMIC DNA]</scope>
    <source>
        <strain evidence="4">NIH 2624 / FGSC A1156</strain>
    </source>
</reference>
<dbReference type="GeneID" id="4353918"/>
<evidence type="ECO:0000313" key="3">
    <source>
        <dbReference type="EMBL" id="EAU30326.1"/>
    </source>
</evidence>
<dbReference type="Gene3D" id="3.10.129.10">
    <property type="entry name" value="Hotdog Thioesterase"/>
    <property type="match status" value="1"/>
</dbReference>
<dbReference type="OrthoDB" id="68328at2759"/>
<feature type="region of interest" description="Disordered" evidence="1">
    <location>
        <begin position="1"/>
        <end position="26"/>
    </location>
</feature>
<dbReference type="VEuPathDB" id="FungiDB:ATEG_09189"/>
<evidence type="ECO:0000313" key="4">
    <source>
        <dbReference type="Proteomes" id="UP000007963"/>
    </source>
</evidence>
<dbReference type="AlphaFoldDB" id="Q0CAU5"/>
<dbReference type="HOGENOM" id="CLU_1488711_0_0_1"/>
<dbReference type="Pfam" id="PF13622">
    <property type="entry name" value="4HBT_3"/>
    <property type="match status" value="1"/>
</dbReference>
<dbReference type="SUPFAM" id="SSF54637">
    <property type="entry name" value="Thioesterase/thiol ester dehydrase-isomerase"/>
    <property type="match status" value="1"/>
</dbReference>
<dbReference type="STRING" id="341663.Q0CAU5"/>
<feature type="region of interest" description="Disordered" evidence="1">
    <location>
        <begin position="158"/>
        <end position="181"/>
    </location>
</feature>
<dbReference type="PANTHER" id="PTHR11066:SF35">
    <property type="entry name" value="ACYL-COA THIOESTERASE II"/>
    <property type="match status" value="1"/>
</dbReference>
<dbReference type="GO" id="GO:0009062">
    <property type="term" value="P:fatty acid catabolic process"/>
    <property type="evidence" value="ECO:0007669"/>
    <property type="project" value="TreeGrafter"/>
</dbReference>
<dbReference type="EMBL" id="CH476607">
    <property type="protein sequence ID" value="EAU30326.1"/>
    <property type="molecule type" value="Genomic_DNA"/>
</dbReference>
<dbReference type="RefSeq" id="XP_001217811.1">
    <property type="nucleotide sequence ID" value="XM_001217810.1"/>
</dbReference>
<protein>
    <recommendedName>
        <fullName evidence="2">Acyl-CoA thioesterase-like N-terminal HotDog domain-containing protein</fullName>
    </recommendedName>
</protein>
<proteinExistence type="predicted"/>
<evidence type="ECO:0000256" key="1">
    <source>
        <dbReference type="SAM" id="MobiDB-lite"/>
    </source>
</evidence>
<evidence type="ECO:0000259" key="2">
    <source>
        <dbReference type="Pfam" id="PF13622"/>
    </source>
</evidence>
<dbReference type="PANTHER" id="PTHR11066">
    <property type="entry name" value="ACYL-COA THIOESTERASE"/>
    <property type="match status" value="1"/>
</dbReference>
<gene>
    <name evidence="3" type="ORF">ATEG_09189</name>
</gene>
<dbReference type="GO" id="GO:0005782">
    <property type="term" value="C:peroxisomal matrix"/>
    <property type="evidence" value="ECO:0007669"/>
    <property type="project" value="TreeGrafter"/>
</dbReference>
<sequence length="181" mass="20516">MSLKHQISVQPLSPGHFHSTTNPTRPGTLTPNAFGGNLLAVAVTAAYHTVTRSYHLYSLCGHFLRSATTDRKLFCRVRPLRDGKSFRTRHIELTQRGDDGAHRLGVGRTSRSPSMWACTGRSRRLSRSSRWIWRGQRLREVAHFGLGIDSLRCRGRSPRSGSGCARRWTRRPSRSLPWRSI</sequence>
<name>Q0CAU5_ASPTN</name>